<evidence type="ECO:0000313" key="3">
    <source>
        <dbReference type="Proteomes" id="UP000282759"/>
    </source>
</evidence>
<evidence type="ECO:0000259" key="1">
    <source>
        <dbReference type="Pfam" id="PF19838"/>
    </source>
</evidence>
<evidence type="ECO:0000313" key="2">
    <source>
        <dbReference type="EMBL" id="RVT97250.1"/>
    </source>
</evidence>
<dbReference type="EMBL" id="SACK01000012">
    <property type="protein sequence ID" value="RVT97250.1"/>
    <property type="molecule type" value="Genomic_DNA"/>
</dbReference>
<dbReference type="Pfam" id="PF19838">
    <property type="entry name" value="LptD_2"/>
    <property type="match status" value="1"/>
</dbReference>
<dbReference type="GO" id="GO:0009279">
    <property type="term" value="C:cell outer membrane"/>
    <property type="evidence" value="ECO:0007669"/>
    <property type="project" value="TreeGrafter"/>
</dbReference>
<sequence length="940" mass="104730">MKFVRLFFLLAIVLTVNVVAGAYKSGNITIKPLRDTIIQLDSSKAKDRRLLNGPFGKATDPVTPAGASRIDTIPGQRDTVPGQRDTTIADTSLRLSANDTTQKSAGGLDDIVHPYAEDSIIVDNVHDMMYLYGKARVSYQDVELDAEYIRVDRKNHLIFASGAKSPKTGRYIGRPIFKQGNDKPAYADSLLFDYDTKKGKIFNPATEQDGNFISGGQAKKLNETEVAYRNVIFSTCNEPFPDTHFGIVITKGIGEKKRIISGPAYLEILNVPLPLAIPFGFFPKPDSRTSGVILPTFGEDNKLGFFMRNLGYYIALNDNIDFTNNASIYSKGSYELSTAARYLKRYKYQGNMTLSYGSHNYGLPGDPPRKDFNISWTHSQDPNANPGTTFSASVNAGTSSFYQNSPAGQNYSLTQLTQNNLRSSISYGKTWAGTPFNLNVSLGHSQDITQKRVTLDLPTVSFNMSTLSPFDSKNRVGEQKWYQKITVGYSMQAQNRLDNIPESQLFKSETLTRRMKNGMQHQIPIGLSLNVLKYFQFNTSANYTERWYLQTIRKRYDRDDPDVSPGTPVTDTVGGFARAGEYSLSAGMSTKVYSIANFKGKLRALRHVMTPSVSFNYRPDFSDPSYGYYRTIVSDASIPYGYTAQTYSIFEQAVYGGPSAGRSAGIGINIDNTIDAKLRPSSTDTSNTEKKISILQGLTFSTFYNFAADSIKLSPINFSGHTGLFGQKINISFNGSLNPYVTQSLDSISNGRVIRFARPLSRFTWQDGKLPRLTSFNVSMSGSLNSTSFNPKKQNQPNTLNNMTPEQSSKLALLNSDPGAYIDFNVPWNVSFSYNFTYSNNVVSKNTTNTLMISGDVSITPKWKVQYSTNVDLKVRQISSATSFAIYRDLHCWDLSVQWLPFGYYKSYNVTIKVKSSILQDLKLTKRSDYTSNQYYGGGF</sequence>
<keyword evidence="3" id="KW-1185">Reference proteome</keyword>
<feature type="domain" description="LPS-assembly protein LptD central" evidence="1">
    <location>
        <begin position="259"/>
        <end position="740"/>
    </location>
</feature>
<organism evidence="2 3">
    <name type="scientific">Mucilaginibacter limnophilus</name>
    <dbReference type="NCBI Taxonomy" id="1932778"/>
    <lineage>
        <taxon>Bacteria</taxon>
        <taxon>Pseudomonadati</taxon>
        <taxon>Bacteroidota</taxon>
        <taxon>Sphingobacteriia</taxon>
        <taxon>Sphingobacteriales</taxon>
        <taxon>Sphingobacteriaceae</taxon>
        <taxon>Mucilaginibacter</taxon>
    </lineage>
</organism>
<name>A0A437MHY5_9SPHI</name>
<dbReference type="InterPro" id="IPR050218">
    <property type="entry name" value="LptD"/>
</dbReference>
<reference evidence="2 3" key="1">
    <citation type="submission" date="2019-01" db="EMBL/GenBank/DDBJ databases">
        <authorList>
            <person name="Chen W.-M."/>
        </authorList>
    </citation>
    <scope>NUCLEOTIDE SEQUENCE [LARGE SCALE GENOMIC DNA]</scope>
    <source>
        <strain evidence="2 3">YBJ-36</strain>
    </source>
</reference>
<gene>
    <name evidence="2" type="ORF">EOD41_18980</name>
</gene>
<dbReference type="InterPro" id="IPR045659">
    <property type="entry name" value="LptD_2"/>
</dbReference>
<accession>A0A437MHY5</accession>
<dbReference type="PANTHER" id="PTHR30189">
    <property type="entry name" value="LPS-ASSEMBLY PROTEIN"/>
    <property type="match status" value="1"/>
</dbReference>
<proteinExistence type="predicted"/>
<dbReference type="Proteomes" id="UP000282759">
    <property type="component" value="Unassembled WGS sequence"/>
</dbReference>
<comment type="caution">
    <text evidence="2">The sequence shown here is derived from an EMBL/GenBank/DDBJ whole genome shotgun (WGS) entry which is preliminary data.</text>
</comment>
<dbReference type="GO" id="GO:1990351">
    <property type="term" value="C:transporter complex"/>
    <property type="evidence" value="ECO:0007669"/>
    <property type="project" value="TreeGrafter"/>
</dbReference>
<dbReference type="AlphaFoldDB" id="A0A437MHY5"/>
<protein>
    <submittedName>
        <fullName evidence="2">LPS-assembly protein LptD</fullName>
    </submittedName>
</protein>
<dbReference type="RefSeq" id="WP_127707926.1">
    <property type="nucleotide sequence ID" value="NZ_SACK01000012.1"/>
</dbReference>
<dbReference type="PANTHER" id="PTHR30189:SF1">
    <property type="entry name" value="LPS-ASSEMBLY PROTEIN LPTD"/>
    <property type="match status" value="1"/>
</dbReference>
<dbReference type="OrthoDB" id="9802320at2"/>